<evidence type="ECO:0000313" key="1">
    <source>
        <dbReference type="EMBL" id="ACZ58500.1"/>
    </source>
</evidence>
<reference evidence="1" key="1">
    <citation type="journal article" date="2008" name="J. Phycol.">
        <title>Deep division in the Chlorophyceae (Chlorophyta) revealed by chloroplast phylogenomic analyseS.</title>
        <authorList>
            <person name="Turmel M."/>
            <person name="Brouard J.-S."/>
            <person name="Gagnon C."/>
            <person name="Otis C."/>
            <person name="Lemieux C."/>
        </authorList>
    </citation>
    <scope>NUCLEOTIDE SEQUENCE</scope>
</reference>
<keyword evidence="1" id="KW-0934">Plastid</keyword>
<accession>E2DSP2</accession>
<dbReference type="EMBL" id="GU196268">
    <property type="protein sequence ID" value="ACZ58500.1"/>
    <property type="molecule type" value="Genomic_DNA"/>
</dbReference>
<gene>
    <name evidence="1" type="primary">orf150</name>
</gene>
<geneLocation type="chloroplast" evidence="1"/>
<organism evidence="1">
    <name type="scientific">Floydiella terrestris</name>
    <name type="common">Green alga</name>
    <name type="synonym">Planophila terrestris</name>
    <dbReference type="NCBI Taxonomy" id="51328"/>
    <lineage>
        <taxon>Eukaryota</taxon>
        <taxon>Viridiplantae</taxon>
        <taxon>Chlorophyta</taxon>
        <taxon>core chlorophytes</taxon>
        <taxon>Chlorophyceae</taxon>
        <taxon>OCC clade</taxon>
        <taxon>Chaetopeltidales</taxon>
        <taxon>Chaetopeltidaceae</taxon>
        <taxon>Floydiella</taxon>
    </lineage>
</organism>
<dbReference type="AlphaFoldDB" id="E2DSP2"/>
<reference evidence="1" key="2">
    <citation type="journal article" date="2010" name="Genome Biol. Evol.">
        <title>The exceptionally large chloroplast genome of the green alga Floydiella terrestris illuminates the evolutionary history of the Chlorophyceae.</title>
        <authorList>
            <person name="Brouard J.S."/>
            <person name="Otis C."/>
            <person name="Lemieux C."/>
            <person name="Turmel M."/>
        </authorList>
    </citation>
    <scope>NUCLEOTIDE SEQUENCE</scope>
</reference>
<sequence>MALHKEIHKAFHKEFGIQQSTKEQFERFVEKHSKNADCAWNKGLAKEKSLGLESIGKNLEEQMLAARTIKEFEFEKILEIAKKHGHEFLSGKYENQNSLIPLYCPHHKKTQMLKSVQYKYNKHGLFCCGRAASTNSVNKRKRDSEGKRSL</sequence>
<dbReference type="GeneID" id="9481906"/>
<dbReference type="RefSeq" id="YP_003795540.1">
    <property type="nucleotide sequence ID" value="NC_014346.1"/>
</dbReference>
<keyword evidence="1" id="KW-0150">Chloroplast</keyword>
<name>E2DSP2_FLOTE</name>
<proteinExistence type="predicted"/>
<protein>
    <submittedName>
        <fullName evidence="1">Uncharacterized protein orf150</fullName>
    </submittedName>
</protein>